<dbReference type="EMBL" id="LNRQ01000005">
    <property type="protein sequence ID" value="KZM93378.1"/>
    <property type="molecule type" value="Genomic_DNA"/>
</dbReference>
<name>A0A164XN23_DAUCS</name>
<gene>
    <name evidence="1" type="ORF">DCAR_016623</name>
</gene>
<evidence type="ECO:0000313" key="1">
    <source>
        <dbReference type="EMBL" id="KZM93378.1"/>
    </source>
</evidence>
<comment type="caution">
    <text evidence="1">The sequence shown here is derived from an EMBL/GenBank/DDBJ whole genome shotgun (WGS) entry which is preliminary data.</text>
</comment>
<reference evidence="1" key="1">
    <citation type="journal article" date="2016" name="Nat. Genet.">
        <title>A high-quality carrot genome assembly provides new insights into carotenoid accumulation and asterid genome evolution.</title>
        <authorList>
            <person name="Iorizzo M."/>
            <person name="Ellison S."/>
            <person name="Senalik D."/>
            <person name="Zeng P."/>
            <person name="Satapoomin P."/>
            <person name="Huang J."/>
            <person name="Bowman M."/>
            <person name="Iovene M."/>
            <person name="Sanseverino W."/>
            <person name="Cavagnaro P."/>
            <person name="Yildiz M."/>
            <person name="Macko-Podgorni A."/>
            <person name="Moranska E."/>
            <person name="Grzebelus E."/>
            <person name="Grzebelus D."/>
            <person name="Ashrafi H."/>
            <person name="Zheng Z."/>
            <person name="Cheng S."/>
            <person name="Spooner D."/>
            <person name="Van Deynze A."/>
            <person name="Simon P."/>
        </authorList>
    </citation>
    <scope>NUCLEOTIDE SEQUENCE [LARGE SCALE GENOMIC DNA]</scope>
    <source>
        <tissue evidence="1">Leaf</tissue>
    </source>
</reference>
<protein>
    <submittedName>
        <fullName evidence="1">Uncharacterized protein</fullName>
    </submittedName>
</protein>
<sequence length="100" mass="10917">MCLGGRDHGREWLVGRSCKKAGGTSTPSTDPYEQLTMTIKESIESELEAKVNRNVQENMTMLLKKLEEAKPGMKLDVDIQATVSRDGDDNGTPMTAGETS</sequence>
<organism evidence="1">
    <name type="scientific">Daucus carota subsp. sativus</name>
    <name type="common">Carrot</name>
    <dbReference type="NCBI Taxonomy" id="79200"/>
    <lineage>
        <taxon>Eukaryota</taxon>
        <taxon>Viridiplantae</taxon>
        <taxon>Streptophyta</taxon>
        <taxon>Embryophyta</taxon>
        <taxon>Tracheophyta</taxon>
        <taxon>Spermatophyta</taxon>
        <taxon>Magnoliopsida</taxon>
        <taxon>eudicotyledons</taxon>
        <taxon>Gunneridae</taxon>
        <taxon>Pentapetalae</taxon>
        <taxon>asterids</taxon>
        <taxon>campanulids</taxon>
        <taxon>Apiales</taxon>
        <taxon>Apiaceae</taxon>
        <taxon>Apioideae</taxon>
        <taxon>Scandiceae</taxon>
        <taxon>Daucinae</taxon>
        <taxon>Daucus</taxon>
        <taxon>Daucus sect. Daucus</taxon>
    </lineage>
</organism>
<dbReference type="AlphaFoldDB" id="A0A164XN23"/>
<dbReference type="Gramene" id="KZM93378">
    <property type="protein sequence ID" value="KZM93378"/>
    <property type="gene ID" value="DCAR_016623"/>
</dbReference>
<proteinExistence type="predicted"/>
<accession>A0A164XN23</accession>